<dbReference type="EMBL" id="CP003364">
    <property type="protein sequence ID" value="AGA26640.1"/>
    <property type="molecule type" value="Genomic_DNA"/>
</dbReference>
<feature type="transmembrane region" description="Helical" evidence="5">
    <location>
        <begin position="103"/>
        <end position="119"/>
    </location>
</feature>
<keyword evidence="4 5" id="KW-0472">Membrane</keyword>
<gene>
    <name evidence="7" type="ordered locus">Sinac_2328</name>
</gene>
<feature type="transmembrane region" description="Helical" evidence="5">
    <location>
        <begin position="219"/>
        <end position="241"/>
    </location>
</feature>
<dbReference type="eggNOG" id="COG3011">
    <property type="taxonomic scope" value="Bacteria"/>
</dbReference>
<feature type="transmembrane region" description="Helical" evidence="5">
    <location>
        <begin position="21"/>
        <end position="40"/>
    </location>
</feature>
<keyword evidence="3 5" id="KW-1133">Transmembrane helix</keyword>
<evidence type="ECO:0000313" key="8">
    <source>
        <dbReference type="Proteomes" id="UP000010798"/>
    </source>
</evidence>
<dbReference type="Proteomes" id="UP000010798">
    <property type="component" value="Chromosome"/>
</dbReference>
<dbReference type="PANTHER" id="PTHR39535">
    <property type="entry name" value="SPORULATION-DELAYING PROTEIN SDPB"/>
    <property type="match status" value="1"/>
</dbReference>
<dbReference type="SMART" id="SM00752">
    <property type="entry name" value="HTTM"/>
    <property type="match status" value="1"/>
</dbReference>
<proteinExistence type="predicted"/>
<name>L0DCN9_SINAD</name>
<dbReference type="InterPro" id="IPR011020">
    <property type="entry name" value="HTTM-like"/>
</dbReference>
<dbReference type="STRING" id="886293.Sinac_2328"/>
<feature type="transmembrane region" description="Helical" evidence="5">
    <location>
        <begin position="76"/>
        <end position="96"/>
    </location>
</feature>
<dbReference type="AlphaFoldDB" id="L0DCN9"/>
<dbReference type="InterPro" id="IPR053934">
    <property type="entry name" value="HTTM_dom"/>
</dbReference>
<evidence type="ECO:0000256" key="4">
    <source>
        <dbReference type="ARBA" id="ARBA00023136"/>
    </source>
</evidence>
<dbReference type="GO" id="GO:0012505">
    <property type="term" value="C:endomembrane system"/>
    <property type="evidence" value="ECO:0007669"/>
    <property type="project" value="UniProtKB-SubCell"/>
</dbReference>
<dbReference type="PANTHER" id="PTHR39535:SF2">
    <property type="entry name" value="HTTM DOMAIN-CONTAINING PROTEIN"/>
    <property type="match status" value="1"/>
</dbReference>
<evidence type="ECO:0000313" key="7">
    <source>
        <dbReference type="EMBL" id="AGA26640.1"/>
    </source>
</evidence>
<evidence type="ECO:0000259" key="6">
    <source>
        <dbReference type="SMART" id="SM00752"/>
    </source>
</evidence>
<keyword evidence="8" id="KW-1185">Reference proteome</keyword>
<evidence type="ECO:0000256" key="3">
    <source>
        <dbReference type="ARBA" id="ARBA00022989"/>
    </source>
</evidence>
<feature type="domain" description="HTTM-like" evidence="6">
    <location>
        <begin position="12"/>
        <end position="284"/>
    </location>
</feature>
<reference evidence="7 8" key="1">
    <citation type="submission" date="2012-02" db="EMBL/GenBank/DDBJ databases">
        <title>Complete sequence of chromosome of Singulisphaera acidiphila DSM 18658.</title>
        <authorList>
            <consortium name="US DOE Joint Genome Institute (JGI-PGF)"/>
            <person name="Lucas S."/>
            <person name="Copeland A."/>
            <person name="Lapidus A."/>
            <person name="Glavina del Rio T."/>
            <person name="Dalin E."/>
            <person name="Tice H."/>
            <person name="Bruce D."/>
            <person name="Goodwin L."/>
            <person name="Pitluck S."/>
            <person name="Peters L."/>
            <person name="Ovchinnikova G."/>
            <person name="Chertkov O."/>
            <person name="Kyrpides N."/>
            <person name="Mavromatis K."/>
            <person name="Ivanova N."/>
            <person name="Brettin T."/>
            <person name="Detter J.C."/>
            <person name="Han C."/>
            <person name="Larimer F."/>
            <person name="Land M."/>
            <person name="Hauser L."/>
            <person name="Markowitz V."/>
            <person name="Cheng J.-F."/>
            <person name="Hugenholtz P."/>
            <person name="Woyke T."/>
            <person name="Wu D."/>
            <person name="Tindall B."/>
            <person name="Pomrenke H."/>
            <person name="Brambilla E."/>
            <person name="Klenk H.-P."/>
            <person name="Eisen J.A."/>
        </authorList>
    </citation>
    <scope>NUCLEOTIDE SEQUENCE [LARGE SCALE GENOMIC DNA]</scope>
    <source>
        <strain evidence="8">ATCC BAA-1392 / DSM 18658 / VKM B-2454 / MOB10</strain>
    </source>
</reference>
<organism evidence="7 8">
    <name type="scientific">Singulisphaera acidiphila (strain ATCC BAA-1392 / DSM 18658 / VKM B-2454 / MOB10)</name>
    <dbReference type="NCBI Taxonomy" id="886293"/>
    <lineage>
        <taxon>Bacteria</taxon>
        <taxon>Pseudomonadati</taxon>
        <taxon>Planctomycetota</taxon>
        <taxon>Planctomycetia</taxon>
        <taxon>Isosphaerales</taxon>
        <taxon>Isosphaeraceae</taxon>
        <taxon>Singulisphaera</taxon>
    </lineage>
</organism>
<evidence type="ECO:0000256" key="5">
    <source>
        <dbReference type="SAM" id="Phobius"/>
    </source>
</evidence>
<dbReference type="InterPro" id="IPR052964">
    <property type="entry name" value="Sporulation_signal_mat"/>
</dbReference>
<dbReference type="OrthoDB" id="252928at2"/>
<keyword evidence="2 5" id="KW-0812">Transmembrane</keyword>
<sequence>MNPFRAWNRFWFGPISARPLGAFRIVFGLLVLGNLAFLAFDLDYWFTNTGLLQGTEAREVAGPLRVSPLQWVDDPVTVRLFFGATAVVAVLFTVGWRTRIMGVLLYLLMLSIHHRNIVTNCGADTLVLVMLFYAMLSPCGAAFSLDARRAARKRGTLASPLIVPWAQRLIQLQLALIYLDTAILKCNGGTWLGGTALHFVLNNTEVGRSQLMWLVEYPVAINLLTYVALAAEFALAFFLWFRPTRVWTALVGLGLHAGVLFTVNVPIFGEVMTACYLVFLAPDELDSLIRHLNPRSWFRRKNHSRAPLANVPGRVDLPSGLAGRHQLEPALKRERATSETDPAV</sequence>
<dbReference type="RefSeq" id="WP_015245795.1">
    <property type="nucleotide sequence ID" value="NC_019892.1"/>
</dbReference>
<evidence type="ECO:0000256" key="1">
    <source>
        <dbReference type="ARBA" id="ARBA00004127"/>
    </source>
</evidence>
<evidence type="ECO:0000256" key="2">
    <source>
        <dbReference type="ARBA" id="ARBA00022692"/>
    </source>
</evidence>
<dbReference type="Pfam" id="PF05090">
    <property type="entry name" value="HTTM"/>
    <property type="match status" value="1"/>
</dbReference>
<dbReference type="KEGG" id="saci:Sinac_2328"/>
<feature type="transmembrane region" description="Helical" evidence="5">
    <location>
        <begin position="253"/>
        <end position="280"/>
    </location>
</feature>
<feature type="transmembrane region" description="Helical" evidence="5">
    <location>
        <begin position="125"/>
        <end position="145"/>
    </location>
</feature>
<protein>
    <submittedName>
        <fullName evidence="7">Vitamin K-dependent gamma-carboxylase</fullName>
    </submittedName>
</protein>
<comment type="subcellular location">
    <subcellularLocation>
        <location evidence="1">Endomembrane system</location>
        <topology evidence="1">Multi-pass membrane protein</topology>
    </subcellularLocation>
</comment>
<accession>L0DCN9</accession>
<dbReference type="HOGENOM" id="CLU_045120_0_0_0"/>